<accession>A0ABR3EIX7</accession>
<sequence length="246" mass="27676">MTNYLSPVARPFPISLMGYDIRLSQSLLRAHPDLLSHLNILLQEDNAGEDIQVVEAPDLLLDVKAVEMDDEAGSFHLKLIWLDNPEVNSHIQNGTLGKVIEDFRERYGQSLESDKTVLLLNGTQVSMVGRRGIELEMCWREIQYPCLHRAVESVQDAAEVIHSYMHGLLKAIANPTQRERFEAYCNMLLVIPGMNPERVRLVTTRYPNMRVLWKALRALGPDLEAGRVQLNAALFDGASTSVPSTD</sequence>
<dbReference type="Gene3D" id="1.10.150.670">
    <property type="entry name" value="Crossover junction endonuclease EME1, DNA-binding domain"/>
    <property type="match status" value="1"/>
</dbReference>
<proteinExistence type="predicted"/>
<comment type="caution">
    <text evidence="1">The sequence shown here is derived from an EMBL/GenBank/DDBJ whole genome shotgun (WGS) entry which is preliminary data.</text>
</comment>
<keyword evidence="2" id="KW-1185">Reference proteome</keyword>
<organism evidence="1 2">
    <name type="scientific">Marasmius crinis-equi</name>
    <dbReference type="NCBI Taxonomy" id="585013"/>
    <lineage>
        <taxon>Eukaryota</taxon>
        <taxon>Fungi</taxon>
        <taxon>Dikarya</taxon>
        <taxon>Basidiomycota</taxon>
        <taxon>Agaricomycotina</taxon>
        <taxon>Agaricomycetes</taxon>
        <taxon>Agaricomycetidae</taxon>
        <taxon>Agaricales</taxon>
        <taxon>Marasmiineae</taxon>
        <taxon>Marasmiaceae</taxon>
        <taxon>Marasmius</taxon>
    </lineage>
</organism>
<dbReference type="EMBL" id="JBAHYK010004430">
    <property type="protein sequence ID" value="KAL0562818.1"/>
    <property type="molecule type" value="Genomic_DNA"/>
</dbReference>
<evidence type="ECO:0000313" key="2">
    <source>
        <dbReference type="Proteomes" id="UP001465976"/>
    </source>
</evidence>
<name>A0ABR3EIX7_9AGAR</name>
<evidence type="ECO:0000313" key="1">
    <source>
        <dbReference type="EMBL" id="KAL0562818.1"/>
    </source>
</evidence>
<gene>
    <name evidence="1" type="ORF">V5O48_019260</name>
</gene>
<reference evidence="1 2" key="1">
    <citation type="submission" date="2024-02" db="EMBL/GenBank/DDBJ databases">
        <title>A draft genome for the cacao thread blight pathogen Marasmius crinis-equi.</title>
        <authorList>
            <person name="Cohen S.P."/>
            <person name="Baruah I.K."/>
            <person name="Amoako-Attah I."/>
            <person name="Bukari Y."/>
            <person name="Meinhardt L.W."/>
            <person name="Bailey B.A."/>
        </authorList>
    </citation>
    <scope>NUCLEOTIDE SEQUENCE [LARGE SCALE GENOMIC DNA]</scope>
    <source>
        <strain evidence="1 2">GH-76</strain>
    </source>
</reference>
<dbReference type="InterPro" id="IPR042530">
    <property type="entry name" value="EME1/EME2_C"/>
</dbReference>
<protein>
    <submittedName>
        <fullName evidence="1">Uncharacterized protein</fullName>
    </submittedName>
</protein>
<dbReference type="Proteomes" id="UP001465976">
    <property type="component" value="Unassembled WGS sequence"/>
</dbReference>
<feature type="non-terminal residue" evidence="1">
    <location>
        <position position="246"/>
    </location>
</feature>